<evidence type="ECO:0000313" key="5">
    <source>
        <dbReference type="Proteomes" id="UP000266492"/>
    </source>
</evidence>
<reference evidence="4 5" key="1">
    <citation type="submission" date="2018-08" db="EMBL/GenBank/DDBJ databases">
        <title>A genome reference for cultivated species of the human gut microbiota.</title>
        <authorList>
            <person name="Zou Y."/>
            <person name="Xue W."/>
            <person name="Luo G."/>
        </authorList>
    </citation>
    <scope>NUCLEOTIDE SEQUENCE [LARGE SCALE GENOMIC DNA]</scope>
    <source>
        <strain evidence="4 5">AF20-9LB</strain>
    </source>
</reference>
<feature type="region of interest" description="Disordered" evidence="1">
    <location>
        <begin position="53"/>
        <end position="96"/>
    </location>
</feature>
<organism evidence="4 5">
    <name type="scientific">Bacteroides ovatus</name>
    <dbReference type="NCBI Taxonomy" id="28116"/>
    <lineage>
        <taxon>Bacteria</taxon>
        <taxon>Pseudomonadati</taxon>
        <taxon>Bacteroidota</taxon>
        <taxon>Bacteroidia</taxon>
        <taxon>Bacteroidales</taxon>
        <taxon>Bacteroidaceae</taxon>
        <taxon>Bacteroides</taxon>
    </lineage>
</organism>
<accession>A0A395W5R5</accession>
<keyword evidence="2" id="KW-0472">Membrane</keyword>
<evidence type="ECO:0000313" key="6">
    <source>
        <dbReference type="Proteomes" id="UP000460135"/>
    </source>
</evidence>
<evidence type="ECO:0000256" key="2">
    <source>
        <dbReference type="SAM" id="Phobius"/>
    </source>
</evidence>
<dbReference type="Proteomes" id="UP000460135">
    <property type="component" value="Unassembled WGS sequence"/>
</dbReference>
<evidence type="ECO:0000313" key="3">
    <source>
        <dbReference type="EMBL" id="KAA3798468.1"/>
    </source>
</evidence>
<dbReference type="Proteomes" id="UP000266492">
    <property type="component" value="Unassembled WGS sequence"/>
</dbReference>
<proteinExistence type="predicted"/>
<dbReference type="AlphaFoldDB" id="A0A395W5R5"/>
<evidence type="ECO:0000256" key="1">
    <source>
        <dbReference type="SAM" id="MobiDB-lite"/>
    </source>
</evidence>
<dbReference type="EMBL" id="QRVZ01000002">
    <property type="protein sequence ID" value="RGS87513.1"/>
    <property type="molecule type" value="Genomic_DNA"/>
</dbReference>
<name>A0A395W5R5_BACOV</name>
<keyword evidence="2" id="KW-1133">Transmembrane helix</keyword>
<feature type="compositionally biased region" description="Low complexity" evidence="1">
    <location>
        <begin position="84"/>
        <end position="96"/>
    </location>
</feature>
<dbReference type="RefSeq" id="WP_118418277.1">
    <property type="nucleotide sequence ID" value="NZ_JADMVQ010000002.1"/>
</dbReference>
<dbReference type="EMBL" id="VWLX01000029">
    <property type="protein sequence ID" value="KAA3798468.1"/>
    <property type="molecule type" value="Genomic_DNA"/>
</dbReference>
<reference evidence="3 6" key="2">
    <citation type="journal article" date="2019" name="Nat. Med.">
        <title>A library of human gut bacterial isolates paired with longitudinal multiomics data enables mechanistic microbiome research.</title>
        <authorList>
            <person name="Poyet M."/>
            <person name="Groussin M."/>
            <person name="Gibbons S.M."/>
            <person name="Avila-Pacheco J."/>
            <person name="Jiang X."/>
            <person name="Kearney S.M."/>
            <person name="Perrotta A.R."/>
            <person name="Berdy B."/>
            <person name="Zhao S."/>
            <person name="Lieberman T.D."/>
            <person name="Swanson P.K."/>
            <person name="Smith M."/>
            <person name="Roesemann S."/>
            <person name="Alexander J.E."/>
            <person name="Rich S.A."/>
            <person name="Livny J."/>
            <person name="Vlamakis H."/>
            <person name="Clish C."/>
            <person name="Bullock K."/>
            <person name="Deik A."/>
            <person name="Scott J."/>
            <person name="Pierce K.A."/>
            <person name="Xavier R.J."/>
            <person name="Alm E.J."/>
        </authorList>
    </citation>
    <scope>NUCLEOTIDE SEQUENCE [LARGE SCALE GENOMIC DNA]</scope>
    <source>
        <strain evidence="3 6">BIOML-A183</strain>
    </source>
</reference>
<sequence length="96" mass="10877">MQKNYSQIERYVRGIHRNIKGNLVAGAIIIFVMIIIHLVSGCEPMLPAESENNKKTEILSHNQDSTNNQGGIRPEPDISEWETDTTIYHTTTKPTK</sequence>
<protein>
    <submittedName>
        <fullName evidence="4">Uncharacterized protein</fullName>
    </submittedName>
</protein>
<comment type="caution">
    <text evidence="4">The sequence shown here is derived from an EMBL/GenBank/DDBJ whole genome shotgun (WGS) entry which is preliminary data.</text>
</comment>
<gene>
    <name evidence="4" type="ORF">DWX70_03420</name>
    <name evidence="3" type="ORF">F3F51_26320</name>
</gene>
<evidence type="ECO:0000313" key="4">
    <source>
        <dbReference type="EMBL" id="RGS87513.1"/>
    </source>
</evidence>
<feature type="transmembrane region" description="Helical" evidence="2">
    <location>
        <begin position="21"/>
        <end position="40"/>
    </location>
</feature>
<feature type="compositionally biased region" description="Polar residues" evidence="1">
    <location>
        <begin position="59"/>
        <end position="70"/>
    </location>
</feature>
<keyword evidence="2" id="KW-0812">Transmembrane</keyword>